<feature type="compositionally biased region" description="Basic and acidic residues" evidence="1">
    <location>
        <begin position="45"/>
        <end position="58"/>
    </location>
</feature>
<organism evidence="3 4">
    <name type="scientific">Trachymyrmex cornetzi</name>
    <dbReference type="NCBI Taxonomy" id="471704"/>
    <lineage>
        <taxon>Eukaryota</taxon>
        <taxon>Metazoa</taxon>
        <taxon>Ecdysozoa</taxon>
        <taxon>Arthropoda</taxon>
        <taxon>Hexapoda</taxon>
        <taxon>Insecta</taxon>
        <taxon>Pterygota</taxon>
        <taxon>Neoptera</taxon>
        <taxon>Endopterygota</taxon>
        <taxon>Hymenoptera</taxon>
        <taxon>Apocrita</taxon>
        <taxon>Aculeata</taxon>
        <taxon>Formicoidea</taxon>
        <taxon>Formicidae</taxon>
        <taxon>Myrmicinae</taxon>
        <taxon>Trachymyrmex</taxon>
    </lineage>
</organism>
<gene>
    <name evidence="3" type="ORF">ALC57_10027</name>
</gene>
<feature type="region of interest" description="Disordered" evidence="1">
    <location>
        <begin position="38"/>
        <end position="58"/>
    </location>
</feature>
<keyword evidence="4" id="KW-1185">Reference proteome</keyword>
<keyword evidence="2" id="KW-1133">Transmembrane helix</keyword>
<reference evidence="3 4" key="1">
    <citation type="submission" date="2015-09" db="EMBL/GenBank/DDBJ databases">
        <title>Trachymyrmex cornetzi WGS genome.</title>
        <authorList>
            <person name="Nygaard S."/>
            <person name="Hu H."/>
            <person name="Boomsma J."/>
            <person name="Zhang G."/>
        </authorList>
    </citation>
    <scope>NUCLEOTIDE SEQUENCE [LARGE SCALE GENOMIC DNA]</scope>
    <source>
        <strain evidence="3">Tcor2-1</strain>
        <tissue evidence="3">Whole body</tissue>
    </source>
</reference>
<accession>A0A195DXQ8</accession>
<dbReference type="AlphaFoldDB" id="A0A195DXQ8"/>
<evidence type="ECO:0000256" key="2">
    <source>
        <dbReference type="SAM" id="Phobius"/>
    </source>
</evidence>
<evidence type="ECO:0000313" key="4">
    <source>
        <dbReference type="Proteomes" id="UP000078492"/>
    </source>
</evidence>
<keyword evidence="2" id="KW-0812">Transmembrane</keyword>
<dbReference type="EMBL" id="KQ980107">
    <property type="protein sequence ID" value="KYN17658.1"/>
    <property type="molecule type" value="Genomic_DNA"/>
</dbReference>
<dbReference type="Proteomes" id="UP000078492">
    <property type="component" value="Unassembled WGS sequence"/>
</dbReference>
<keyword evidence="2" id="KW-0472">Membrane</keyword>
<protein>
    <submittedName>
        <fullName evidence="3">Uncharacterized protein</fullName>
    </submittedName>
</protein>
<name>A0A195DXQ8_9HYME</name>
<proteinExistence type="predicted"/>
<evidence type="ECO:0000313" key="3">
    <source>
        <dbReference type="EMBL" id="KYN17658.1"/>
    </source>
</evidence>
<evidence type="ECO:0000256" key="1">
    <source>
        <dbReference type="SAM" id="MobiDB-lite"/>
    </source>
</evidence>
<sequence length="107" mass="12142">MINITPQSYGIQTDLETDFFFLLKASLSSVVVQLPSRNFSSTQNRKPEREIKSREEHRPCLDHAEESRCEVSLALYPLTLPEGAGMESIIVPVIALLAWAVIRNRRD</sequence>
<feature type="transmembrane region" description="Helical" evidence="2">
    <location>
        <begin position="83"/>
        <end position="102"/>
    </location>
</feature>